<evidence type="ECO:0000313" key="1">
    <source>
        <dbReference type="EMBL" id="MFJ2677453.1"/>
    </source>
</evidence>
<protein>
    <submittedName>
        <fullName evidence="1">Uncharacterized protein</fullName>
    </submittedName>
</protein>
<keyword evidence="2" id="KW-1185">Reference proteome</keyword>
<dbReference type="RefSeq" id="WP_401380239.1">
    <property type="nucleotide sequence ID" value="NZ_JBIUWZ010000004.1"/>
</dbReference>
<accession>A0ABW8DV23</accession>
<dbReference type="EMBL" id="JBIUWZ010000004">
    <property type="protein sequence ID" value="MFJ2677453.1"/>
    <property type="molecule type" value="Genomic_DNA"/>
</dbReference>
<proteinExistence type="predicted"/>
<organism evidence="1 2">
    <name type="scientific">Pseudomonas sivasensis</name>
    <dbReference type="NCBI Taxonomy" id="1880678"/>
    <lineage>
        <taxon>Bacteria</taxon>
        <taxon>Pseudomonadati</taxon>
        <taxon>Pseudomonadota</taxon>
        <taxon>Gammaproteobacteria</taxon>
        <taxon>Pseudomonadales</taxon>
        <taxon>Pseudomonadaceae</taxon>
        <taxon>Pseudomonas</taxon>
    </lineage>
</organism>
<sequence length="466" mass="51005">MSAGNLILVFSKEVSMTQVAAQKVSSLWPMMGALGTLQTPSRRSKFGVDSVTPERVKVAVGKTTLAIPKAAFEAVLEYLHVNDHHAGNPCVIESDNDHKKAGPLCKVARELSSGTYGPRNITYVLPILEQLGVVGIRSKQPTAVWLTTRSVAVAAVVEPNQRVVEELKAGCLSPVQQAFADHLATLWSGGPGSFEHRYSITRHHSWTPWKELTRPQNKEWWCLTLAEAAKHYSWPEKKAPDDFSSIAARLRTALAANDCIAAREACLQIFKWGGVANKPGDASLLWVETRFADQTLCHSILQAVKLLRPASNESLTAFDGTNLLMNSAMTKIYAAAAPDGIIIYDGRVGAALGLLVRKWLEGIGGSVVPPDLAFRWGPNQKTPNNNVETRDPSQEGFEFINLYRSSTKGPNPAEIWAGLVRVTSRILHAAIRVLAAQGREVRLLDLERALFMVGFDVRYPLVTASR</sequence>
<evidence type="ECO:0000313" key="2">
    <source>
        <dbReference type="Proteomes" id="UP001617213"/>
    </source>
</evidence>
<name>A0ABW8DV23_9PSED</name>
<gene>
    <name evidence="1" type="ORF">ACIOWJ_05015</name>
</gene>
<dbReference type="Proteomes" id="UP001617213">
    <property type="component" value="Unassembled WGS sequence"/>
</dbReference>
<reference evidence="1 2" key="1">
    <citation type="submission" date="2024-10" db="EMBL/GenBank/DDBJ databases">
        <title>The Natural Products Discovery Center: Release of the First 8490 Sequenced Strains for Exploring Actinobacteria Biosynthetic Diversity.</title>
        <authorList>
            <person name="Kalkreuter E."/>
            <person name="Kautsar S.A."/>
            <person name="Yang D."/>
            <person name="Bader C.D."/>
            <person name="Teijaro C.N."/>
            <person name="Fluegel L."/>
            <person name="Davis C.M."/>
            <person name="Simpson J.R."/>
            <person name="Lauterbach L."/>
            <person name="Steele A.D."/>
            <person name="Gui C."/>
            <person name="Meng S."/>
            <person name="Li G."/>
            <person name="Viehrig K."/>
            <person name="Ye F."/>
            <person name="Su P."/>
            <person name="Kiefer A.F."/>
            <person name="Nichols A."/>
            <person name="Cepeda A.J."/>
            <person name="Yan W."/>
            <person name="Fan B."/>
            <person name="Jiang Y."/>
            <person name="Adhikari A."/>
            <person name="Zheng C.-J."/>
            <person name="Schuster L."/>
            <person name="Cowan T.M."/>
            <person name="Smanski M.J."/>
            <person name="Chevrette M.G."/>
            <person name="De Carvalho L.P.S."/>
            <person name="Shen B."/>
        </authorList>
    </citation>
    <scope>NUCLEOTIDE SEQUENCE [LARGE SCALE GENOMIC DNA]</scope>
    <source>
        <strain evidence="1 2">NPDC087581</strain>
    </source>
</reference>
<comment type="caution">
    <text evidence="1">The sequence shown here is derived from an EMBL/GenBank/DDBJ whole genome shotgun (WGS) entry which is preliminary data.</text>
</comment>